<accession>A0A9P4J6R1</accession>
<proteinExistence type="predicted"/>
<evidence type="ECO:0000313" key="2">
    <source>
        <dbReference type="EMBL" id="KAF2155090.1"/>
    </source>
</evidence>
<organism evidence="2 3">
    <name type="scientific">Myriangium duriaei CBS 260.36</name>
    <dbReference type="NCBI Taxonomy" id="1168546"/>
    <lineage>
        <taxon>Eukaryota</taxon>
        <taxon>Fungi</taxon>
        <taxon>Dikarya</taxon>
        <taxon>Ascomycota</taxon>
        <taxon>Pezizomycotina</taxon>
        <taxon>Dothideomycetes</taxon>
        <taxon>Dothideomycetidae</taxon>
        <taxon>Myriangiales</taxon>
        <taxon>Myriangiaceae</taxon>
        <taxon>Myriangium</taxon>
    </lineage>
</organism>
<dbReference type="Proteomes" id="UP000799439">
    <property type="component" value="Unassembled WGS sequence"/>
</dbReference>
<dbReference type="EMBL" id="ML996083">
    <property type="protein sequence ID" value="KAF2155090.1"/>
    <property type="molecule type" value="Genomic_DNA"/>
</dbReference>
<reference evidence="2" key="1">
    <citation type="journal article" date="2020" name="Stud. Mycol.">
        <title>101 Dothideomycetes genomes: a test case for predicting lifestyles and emergence of pathogens.</title>
        <authorList>
            <person name="Haridas S."/>
            <person name="Albert R."/>
            <person name="Binder M."/>
            <person name="Bloem J."/>
            <person name="Labutti K."/>
            <person name="Salamov A."/>
            <person name="Andreopoulos B."/>
            <person name="Baker S."/>
            <person name="Barry K."/>
            <person name="Bills G."/>
            <person name="Bluhm B."/>
            <person name="Cannon C."/>
            <person name="Castanera R."/>
            <person name="Culley D."/>
            <person name="Daum C."/>
            <person name="Ezra D."/>
            <person name="Gonzalez J."/>
            <person name="Henrissat B."/>
            <person name="Kuo A."/>
            <person name="Liang C."/>
            <person name="Lipzen A."/>
            <person name="Lutzoni F."/>
            <person name="Magnuson J."/>
            <person name="Mondo S."/>
            <person name="Nolan M."/>
            <person name="Ohm R."/>
            <person name="Pangilinan J."/>
            <person name="Park H.-J."/>
            <person name="Ramirez L."/>
            <person name="Alfaro M."/>
            <person name="Sun H."/>
            <person name="Tritt A."/>
            <person name="Yoshinaga Y."/>
            <person name="Zwiers L.-H."/>
            <person name="Turgeon B."/>
            <person name="Goodwin S."/>
            <person name="Spatafora J."/>
            <person name="Crous P."/>
            <person name="Grigoriev I."/>
        </authorList>
    </citation>
    <scope>NUCLEOTIDE SEQUENCE</scope>
    <source>
        <strain evidence="2">CBS 260.36</strain>
    </source>
</reference>
<gene>
    <name evidence="2" type="ORF">K461DRAFT_291977</name>
</gene>
<feature type="region of interest" description="Disordered" evidence="1">
    <location>
        <begin position="112"/>
        <end position="146"/>
    </location>
</feature>
<dbReference type="AlphaFoldDB" id="A0A9P4J6R1"/>
<evidence type="ECO:0000313" key="3">
    <source>
        <dbReference type="Proteomes" id="UP000799439"/>
    </source>
</evidence>
<keyword evidence="3" id="KW-1185">Reference proteome</keyword>
<dbReference type="OrthoDB" id="5411773at2759"/>
<feature type="region of interest" description="Disordered" evidence="1">
    <location>
        <begin position="270"/>
        <end position="339"/>
    </location>
</feature>
<feature type="compositionally biased region" description="Acidic residues" evidence="1">
    <location>
        <begin position="295"/>
        <end position="312"/>
    </location>
</feature>
<comment type="caution">
    <text evidence="2">The sequence shown here is derived from an EMBL/GenBank/DDBJ whole genome shotgun (WGS) entry which is preliminary data.</text>
</comment>
<name>A0A9P4J6R1_9PEZI</name>
<evidence type="ECO:0000256" key="1">
    <source>
        <dbReference type="SAM" id="MobiDB-lite"/>
    </source>
</evidence>
<protein>
    <submittedName>
        <fullName evidence="2">Uncharacterized protein</fullName>
    </submittedName>
</protein>
<sequence length="541" mass="61443">MSADRDSGAEAAQETSLIVRDLPLTVRHHVTGYLGEQLYFQGFEQLQDVLLAGADLPLDTPRRIFLPSAQIISLACTLTVYPPLTSRLPSTRKPDAADKALQYFRQLTSTGRTTDLPLNEPLTFASQDPYQSSRRRRRSLADGLDKEDSDDRLSIKVKAANEDSIFVRAEDFWAVVGWAFNCSVKHIKRWERWRVWLDVMLDLLEKDLRDRSEFRSFKTNINKPDADKLIEDALLTRYLTLRASGRAEKRRIMRAILADGSKKSMAEFGPLWKNETMPPKEVDPNKLPGKKLDIENEQFGDYMDLDDDEDPETGGKQHGTSRRGKMAGQPDHSDDDLPELFGKATASEASTDYGGHSSMLLRQRILGLLASYCHLHPTYFVDVEDLFDICTEFLRPLPVQIFAQFILPAATYLDDDLHSVLIRNLMRPLLSVEAPVFRKAELEQADLERHFLPFAASRDNVTDNARVSLLNEALLRLLWKHDGLSVTPNLRKAVKTGCEARRHKGMFDGRKKKPADLDLMEYAKSVIQDSEVRMTLLLDVV</sequence>
<feature type="compositionally biased region" description="Basic and acidic residues" evidence="1">
    <location>
        <begin position="278"/>
        <end position="294"/>
    </location>
</feature>